<comment type="caution">
    <text evidence="1">The sequence shown here is derived from an EMBL/GenBank/DDBJ whole genome shotgun (WGS) entry which is preliminary data.</text>
</comment>
<evidence type="ECO:0008006" key="3">
    <source>
        <dbReference type="Google" id="ProtNLM"/>
    </source>
</evidence>
<evidence type="ECO:0000313" key="2">
    <source>
        <dbReference type="Proteomes" id="UP000481033"/>
    </source>
</evidence>
<organism evidence="1 2">
    <name type="scientific">Adonisia turfae CCMR0081</name>
    <dbReference type="NCBI Taxonomy" id="2292702"/>
    <lineage>
        <taxon>Bacteria</taxon>
        <taxon>Bacillati</taxon>
        <taxon>Cyanobacteriota</taxon>
        <taxon>Adonisia</taxon>
        <taxon>Adonisia turfae</taxon>
    </lineage>
</organism>
<gene>
    <name evidence="1" type="ORF">DXZ20_28675</name>
</gene>
<name>A0A6M0RTF8_9CYAN</name>
<reference evidence="1 2" key="1">
    <citation type="journal article" date="2020" name="Microb. Ecol.">
        <title>Ecogenomics of the Marine Benthic Filamentous Cyanobacterium Adonisia.</title>
        <authorList>
            <person name="Walter J.M."/>
            <person name="Coutinho F.H."/>
            <person name="Leomil L."/>
            <person name="Hargreaves P.I."/>
            <person name="Campeao M.E."/>
            <person name="Vieira V.V."/>
            <person name="Silva B.S."/>
            <person name="Fistarol G.O."/>
            <person name="Salomon P.S."/>
            <person name="Sawabe T."/>
            <person name="Mino S."/>
            <person name="Hosokawa M."/>
            <person name="Miyashita H."/>
            <person name="Maruyama F."/>
            <person name="van Verk M.C."/>
            <person name="Dutilh B.E."/>
            <person name="Thompson C.C."/>
            <person name="Thompson F.L."/>
        </authorList>
    </citation>
    <scope>NUCLEOTIDE SEQUENCE [LARGE SCALE GENOMIC DNA]</scope>
    <source>
        <strain evidence="1 2">CCMR0081</strain>
    </source>
</reference>
<evidence type="ECO:0000313" key="1">
    <source>
        <dbReference type="EMBL" id="NEZ59548.1"/>
    </source>
</evidence>
<dbReference type="EMBL" id="QXHD01000004">
    <property type="protein sequence ID" value="NEZ59548.1"/>
    <property type="molecule type" value="Genomic_DNA"/>
</dbReference>
<dbReference type="Proteomes" id="UP000481033">
    <property type="component" value="Unassembled WGS sequence"/>
</dbReference>
<keyword evidence="2" id="KW-1185">Reference proteome</keyword>
<sequence length="334" mass="38077">MTPESLDQFFSKSQQQEYVHHLLGRVGLTRRRADCFVRLWAYLQLKQADISEPLQQLKPIDNWVDCTCREAAALFYAESERGSERSAGMMLDKLMALGLIQKQFDGNTIAIAIPKPPELIQTQPKPAHVIADQFDPRCDAIPIANLLASRYNWMNNSNTAVPYRITELLRQWAAGYNRGMRVLRRSDNLNPVGFCLLYPTTRDSEIHFFGSPNKGLHLSGISDEDPFTLAKPGDESCRSIFIRSWNIAPEYEDQALILLQDSQVILKAMQQDFPNLCDLHTLIIHRHYEPLATALGFQKTGLDNQAAIYWMYLALDRFLAIDMEDLPHASLHLS</sequence>
<proteinExistence type="predicted"/>
<dbReference type="AlphaFoldDB" id="A0A6M0RTF8"/>
<protein>
    <recommendedName>
        <fullName evidence="3">DUF4338 domain-containing protein</fullName>
    </recommendedName>
</protein>
<accession>A0A6M0RTF8</accession>
<dbReference type="RefSeq" id="WP_163659660.1">
    <property type="nucleotide sequence ID" value="NZ_QXHD01000004.1"/>
</dbReference>